<gene>
    <name evidence="1" type="ORF">Esi_0101_0012</name>
</gene>
<dbReference type="Gene3D" id="1.25.40.10">
    <property type="entry name" value="Tetratricopeptide repeat domain"/>
    <property type="match status" value="1"/>
</dbReference>
<dbReference type="EMBL" id="FN647694">
    <property type="protein sequence ID" value="CBJ28328.1"/>
    <property type="molecule type" value="Genomic_DNA"/>
</dbReference>
<dbReference type="Proteomes" id="UP000002630">
    <property type="component" value="Linkage Group LG29"/>
</dbReference>
<reference evidence="1 2" key="1">
    <citation type="journal article" date="2010" name="Nature">
        <title>The Ectocarpus genome and the independent evolution of multicellularity in brown algae.</title>
        <authorList>
            <person name="Cock J.M."/>
            <person name="Sterck L."/>
            <person name="Rouze P."/>
            <person name="Scornet D."/>
            <person name="Allen A.E."/>
            <person name="Amoutzias G."/>
            <person name="Anthouard V."/>
            <person name="Artiguenave F."/>
            <person name="Aury J.M."/>
            <person name="Badger J.H."/>
            <person name="Beszteri B."/>
            <person name="Billiau K."/>
            <person name="Bonnet E."/>
            <person name="Bothwell J.H."/>
            <person name="Bowler C."/>
            <person name="Boyen C."/>
            <person name="Brownlee C."/>
            <person name="Carrano C.J."/>
            <person name="Charrier B."/>
            <person name="Cho G.Y."/>
            <person name="Coelho S.M."/>
            <person name="Collen J."/>
            <person name="Corre E."/>
            <person name="Da Silva C."/>
            <person name="Delage L."/>
            <person name="Delaroque N."/>
            <person name="Dittami S.M."/>
            <person name="Doulbeau S."/>
            <person name="Elias M."/>
            <person name="Farnham G."/>
            <person name="Gachon C.M."/>
            <person name="Gschloessl B."/>
            <person name="Heesch S."/>
            <person name="Jabbari K."/>
            <person name="Jubin C."/>
            <person name="Kawai H."/>
            <person name="Kimura K."/>
            <person name="Kloareg B."/>
            <person name="Kupper F.C."/>
            <person name="Lang D."/>
            <person name="Le Bail A."/>
            <person name="Leblanc C."/>
            <person name="Lerouge P."/>
            <person name="Lohr M."/>
            <person name="Lopez P.J."/>
            <person name="Martens C."/>
            <person name="Maumus F."/>
            <person name="Michel G."/>
            <person name="Miranda-Saavedra D."/>
            <person name="Morales J."/>
            <person name="Moreau H."/>
            <person name="Motomura T."/>
            <person name="Nagasato C."/>
            <person name="Napoli C.A."/>
            <person name="Nelson D.R."/>
            <person name="Nyvall-Collen P."/>
            <person name="Peters A.F."/>
            <person name="Pommier C."/>
            <person name="Potin P."/>
            <person name="Poulain J."/>
            <person name="Quesneville H."/>
            <person name="Read B."/>
            <person name="Rensing S.A."/>
            <person name="Ritter A."/>
            <person name="Rousvoal S."/>
            <person name="Samanta M."/>
            <person name="Samson G."/>
            <person name="Schroeder D.C."/>
            <person name="Segurens B."/>
            <person name="Strittmatter M."/>
            <person name="Tonon T."/>
            <person name="Tregear J.W."/>
            <person name="Valentin K."/>
            <person name="von Dassow P."/>
            <person name="Yamagishi T."/>
            <person name="Van de Peer Y."/>
            <person name="Wincker P."/>
        </authorList>
    </citation>
    <scope>NUCLEOTIDE SEQUENCE [LARGE SCALE GENOMIC DNA]</scope>
    <source>
        <strain evidence="2">Ec32 / CCAP1310/4</strain>
    </source>
</reference>
<protein>
    <submittedName>
        <fullName evidence="1">Tetratricopeptide repeat family</fullName>
    </submittedName>
</protein>
<dbReference type="EMBL" id="FN649754">
    <property type="protein sequence ID" value="CBJ28328.1"/>
    <property type="molecule type" value="Genomic_DNA"/>
</dbReference>
<evidence type="ECO:0000313" key="2">
    <source>
        <dbReference type="Proteomes" id="UP000002630"/>
    </source>
</evidence>
<dbReference type="InterPro" id="IPR011990">
    <property type="entry name" value="TPR-like_helical_dom_sf"/>
</dbReference>
<proteinExistence type="predicted"/>
<name>D7FGQ2_ECTSI</name>
<keyword evidence="2" id="KW-1185">Reference proteome</keyword>
<sequence>MAQQPGGVVGQAGLRTGVSFSALHLTRPQEHYVEAIPLFERALSIRTRKLGGSHPDTAGTRNGLDVVRRKARLELVRIEGNPLAPLLARRPGT</sequence>
<organism evidence="1 2">
    <name type="scientific">Ectocarpus siliculosus</name>
    <name type="common">Brown alga</name>
    <name type="synonym">Conferva siliculosa</name>
    <dbReference type="NCBI Taxonomy" id="2880"/>
    <lineage>
        <taxon>Eukaryota</taxon>
        <taxon>Sar</taxon>
        <taxon>Stramenopiles</taxon>
        <taxon>Ochrophyta</taxon>
        <taxon>PX clade</taxon>
        <taxon>Phaeophyceae</taxon>
        <taxon>Ectocarpales</taxon>
        <taxon>Ectocarpaceae</taxon>
        <taxon>Ectocarpus</taxon>
    </lineage>
</organism>
<evidence type="ECO:0000313" key="1">
    <source>
        <dbReference type="EMBL" id="CBJ28328.1"/>
    </source>
</evidence>
<dbReference type="AlphaFoldDB" id="D7FGQ2"/>
<dbReference type="OrthoDB" id="5986190at2759"/>
<dbReference type="InParanoid" id="D7FGQ2"/>
<accession>D7FGQ2</accession>